<proteinExistence type="predicted"/>
<evidence type="ECO:0000313" key="2">
    <source>
        <dbReference type="Proteomes" id="UP000024635"/>
    </source>
</evidence>
<dbReference type="AlphaFoldDB" id="A0A016WM95"/>
<keyword evidence="2" id="KW-1185">Reference proteome</keyword>
<reference evidence="2" key="1">
    <citation type="journal article" date="2015" name="Nat. Genet.">
        <title>The genome and transcriptome of the zoonotic hookworm Ancylostoma ceylanicum identify infection-specific gene families.</title>
        <authorList>
            <person name="Schwarz E.M."/>
            <person name="Hu Y."/>
            <person name="Antoshechkin I."/>
            <person name="Miller M.M."/>
            <person name="Sternberg P.W."/>
            <person name="Aroian R.V."/>
        </authorList>
    </citation>
    <scope>NUCLEOTIDE SEQUENCE</scope>
    <source>
        <strain evidence="2">HY135</strain>
    </source>
</reference>
<comment type="caution">
    <text evidence="1">The sequence shown here is derived from an EMBL/GenBank/DDBJ whole genome shotgun (WGS) entry which is preliminary data.</text>
</comment>
<protein>
    <submittedName>
        <fullName evidence="1">Uncharacterized protein</fullName>
    </submittedName>
</protein>
<name>A0A016WM95_9BILA</name>
<gene>
    <name evidence="1" type="primary">Acey_s0614.g685</name>
    <name evidence="1" type="ORF">Y032_0614g685</name>
</gene>
<dbReference type="EMBL" id="JARK01000214">
    <property type="protein sequence ID" value="EYC40397.1"/>
    <property type="molecule type" value="Genomic_DNA"/>
</dbReference>
<evidence type="ECO:0000313" key="1">
    <source>
        <dbReference type="EMBL" id="EYC40397.1"/>
    </source>
</evidence>
<accession>A0A016WM95</accession>
<dbReference type="Proteomes" id="UP000024635">
    <property type="component" value="Unassembled WGS sequence"/>
</dbReference>
<sequence length="84" mass="9651">MLKVSSVVRRIDMERYSLKWLARGEFRGSFSHLQLRVVEYRTPTSREVSACINYVVACPVIMNACRRHGKAEENMYGLEVGDAL</sequence>
<organism evidence="1 2">
    <name type="scientific">Ancylostoma ceylanicum</name>
    <dbReference type="NCBI Taxonomy" id="53326"/>
    <lineage>
        <taxon>Eukaryota</taxon>
        <taxon>Metazoa</taxon>
        <taxon>Ecdysozoa</taxon>
        <taxon>Nematoda</taxon>
        <taxon>Chromadorea</taxon>
        <taxon>Rhabditida</taxon>
        <taxon>Rhabditina</taxon>
        <taxon>Rhabditomorpha</taxon>
        <taxon>Strongyloidea</taxon>
        <taxon>Ancylostomatidae</taxon>
        <taxon>Ancylostomatinae</taxon>
        <taxon>Ancylostoma</taxon>
    </lineage>
</organism>